<reference evidence="15 16" key="1">
    <citation type="submission" date="2022-04" db="EMBL/GenBank/DDBJ databases">
        <title>Spirosoma sp. strain RP8 genome sequencing and assembly.</title>
        <authorList>
            <person name="Jung Y."/>
        </authorList>
    </citation>
    <scope>NUCLEOTIDE SEQUENCE [LARGE SCALE GENOMIC DNA]</scope>
    <source>
        <strain evidence="15 16">RP8</strain>
    </source>
</reference>
<keyword evidence="7 10" id="KW-0472">Membrane</keyword>
<comment type="caution">
    <text evidence="15">The sequence shown here is derived from an EMBL/GenBank/DDBJ whole genome shotgun (WGS) entry which is preliminary data.</text>
</comment>
<keyword evidence="9 10" id="KW-0998">Cell outer membrane</keyword>
<evidence type="ECO:0000256" key="8">
    <source>
        <dbReference type="ARBA" id="ARBA00023170"/>
    </source>
</evidence>
<evidence type="ECO:0000313" key="15">
    <source>
        <dbReference type="EMBL" id="MCK8493353.1"/>
    </source>
</evidence>
<dbReference type="RefSeq" id="WP_248477917.1">
    <property type="nucleotide sequence ID" value="NZ_JALPRF010000002.1"/>
</dbReference>
<dbReference type="InterPro" id="IPR000531">
    <property type="entry name" value="Beta-barrel_TonB"/>
</dbReference>
<dbReference type="PROSITE" id="PS52016">
    <property type="entry name" value="TONB_DEPENDENT_REC_3"/>
    <property type="match status" value="1"/>
</dbReference>
<dbReference type="Gene3D" id="2.60.40.1120">
    <property type="entry name" value="Carboxypeptidase-like, regulatory domain"/>
    <property type="match status" value="1"/>
</dbReference>
<dbReference type="Gene3D" id="2.170.130.10">
    <property type="entry name" value="TonB-dependent receptor, plug domain"/>
    <property type="match status" value="1"/>
</dbReference>
<dbReference type="InterPro" id="IPR037066">
    <property type="entry name" value="Plug_dom_sf"/>
</dbReference>
<evidence type="ECO:0000256" key="2">
    <source>
        <dbReference type="ARBA" id="ARBA00022448"/>
    </source>
</evidence>
<dbReference type="Gene3D" id="2.40.170.20">
    <property type="entry name" value="TonB-dependent receptor, beta-barrel domain"/>
    <property type="match status" value="1"/>
</dbReference>
<feature type="chain" id="PRO_5045051654" evidence="12">
    <location>
        <begin position="21"/>
        <end position="952"/>
    </location>
</feature>
<comment type="subcellular location">
    <subcellularLocation>
        <location evidence="1 10">Cell outer membrane</location>
        <topology evidence="1 10">Multi-pass membrane protein</topology>
    </subcellularLocation>
</comment>
<evidence type="ECO:0000256" key="1">
    <source>
        <dbReference type="ARBA" id="ARBA00004571"/>
    </source>
</evidence>
<keyword evidence="6 11" id="KW-0798">TonB box</keyword>
<keyword evidence="5 12" id="KW-0732">Signal</keyword>
<evidence type="ECO:0000256" key="5">
    <source>
        <dbReference type="ARBA" id="ARBA00022729"/>
    </source>
</evidence>
<dbReference type="EMBL" id="JALPRF010000002">
    <property type="protein sequence ID" value="MCK8493353.1"/>
    <property type="molecule type" value="Genomic_DNA"/>
</dbReference>
<evidence type="ECO:0000259" key="13">
    <source>
        <dbReference type="Pfam" id="PF00593"/>
    </source>
</evidence>
<gene>
    <name evidence="15" type="ORF">M0L20_15910</name>
</gene>
<dbReference type="SUPFAM" id="SSF56935">
    <property type="entry name" value="Porins"/>
    <property type="match status" value="1"/>
</dbReference>
<evidence type="ECO:0000256" key="11">
    <source>
        <dbReference type="RuleBase" id="RU003357"/>
    </source>
</evidence>
<feature type="signal peptide" evidence="12">
    <location>
        <begin position="1"/>
        <end position="20"/>
    </location>
</feature>
<evidence type="ECO:0000313" key="16">
    <source>
        <dbReference type="Proteomes" id="UP001202180"/>
    </source>
</evidence>
<evidence type="ECO:0000259" key="14">
    <source>
        <dbReference type="Pfam" id="PF07715"/>
    </source>
</evidence>
<feature type="domain" description="TonB-dependent receptor-like beta-barrel" evidence="13">
    <location>
        <begin position="418"/>
        <end position="923"/>
    </location>
</feature>
<dbReference type="InterPro" id="IPR036942">
    <property type="entry name" value="Beta-barrel_TonB_sf"/>
</dbReference>
<evidence type="ECO:0000256" key="12">
    <source>
        <dbReference type="SAM" id="SignalP"/>
    </source>
</evidence>
<evidence type="ECO:0000256" key="10">
    <source>
        <dbReference type="PROSITE-ProRule" id="PRU01360"/>
    </source>
</evidence>
<dbReference type="SUPFAM" id="SSF49464">
    <property type="entry name" value="Carboxypeptidase regulatory domain-like"/>
    <property type="match status" value="1"/>
</dbReference>
<dbReference type="Proteomes" id="UP001202180">
    <property type="component" value="Unassembled WGS sequence"/>
</dbReference>
<name>A0ABT0HMG7_9BACT</name>
<keyword evidence="16" id="KW-1185">Reference proteome</keyword>
<dbReference type="InterPro" id="IPR008969">
    <property type="entry name" value="CarboxyPept-like_regulatory"/>
</dbReference>
<sequence>MKNLFFLVVLSLVATATIQAQTNILGRITDKKDEPVAGVSVVIRGTTTGTRSQANGVFKLPTTRDLPLTLTVSYEGYEDQSVVVRGNNFRSLSIRLIETAAKSNNVILSVSRRLEESRKAGLTVEKLDTRQFQQSPAASPFDALQNVPGVDLLTQSLTFKSVNVRGFGANNNTRFLQLTDGVDNRAPAFGFGLSNVASLPDLDVETIELVPGTSASLYGPDAFQGLLSTTSKNPFTHQGLSAQVKVGVNNIGKPGFGAKGYSDLAIRYAKQLGSRFAFKVNFQRLSGTDFMADDYSDRSTRARSNFFATDVSQGNLSTAIGYVPNNDPNTNLQYDGVNVYGDDINAGGAYRYPANYANASLQNVLVTRTGYSEQDVLGTNGKVFSNRANVALHYKISDQIEASVGWYYGNGSFTQTAGTRAYFPDYQRNQFKAELRGDNFFLRAYTTRQNAEGWNIGQTAVSVNNAWKPLTQWATEFGQVYVANKVSAGLARSEADRGRYLPGSASFDNARNAFANTFNTDTVPSYKGAKGTRFRDNSAFWHYEGMYDFTKILDVVEVLVGGSIRRYALNTGGTLLARQADSSEYTINEYGAYIQVGKELKLGDALSIKPTVAVRYDKQQYFDGGFNPRASLVVSAGNHSFRASWQSAFRNPSPIEFLGVSAAGVGRQVGGSAIAIQSSGLLRDSVYRDNDVKEFTAGRITEAQLRSRGYKPATFTTEKVKTWEVGYKAFIANRLDIDAFYFYSQYTDFITAQSYYLPANNRVGSFATNAYQALQINGNSPNELFVNGAGLSLAYSVGKGYTLSGNYKYQVGTVTLRDAQGTILRDNAGAEIVKRKTSSTEVIQQGRTYFNSPQNRYNISLANPQLTERLGATVTYRWTDRMWFEQGITAGDVWLPSWGSVDAQVSYRLPEYKSIVKLGGTNIFNDYYAQGYGLARIGGLYYVSVTFDQLFR</sequence>
<feature type="domain" description="TonB-dependent receptor plug" evidence="14">
    <location>
        <begin position="119"/>
        <end position="225"/>
    </location>
</feature>
<protein>
    <submittedName>
        <fullName evidence="15">TonB-dependent receptor</fullName>
    </submittedName>
</protein>
<keyword evidence="2 10" id="KW-0813">Transport</keyword>
<dbReference type="PANTHER" id="PTHR30069">
    <property type="entry name" value="TONB-DEPENDENT OUTER MEMBRANE RECEPTOR"/>
    <property type="match status" value="1"/>
</dbReference>
<dbReference type="InterPro" id="IPR012910">
    <property type="entry name" value="Plug_dom"/>
</dbReference>
<evidence type="ECO:0000256" key="9">
    <source>
        <dbReference type="ARBA" id="ARBA00023237"/>
    </source>
</evidence>
<comment type="similarity">
    <text evidence="10 11">Belongs to the TonB-dependent receptor family.</text>
</comment>
<keyword evidence="4 10" id="KW-0812">Transmembrane</keyword>
<dbReference type="InterPro" id="IPR039426">
    <property type="entry name" value="TonB-dep_rcpt-like"/>
</dbReference>
<keyword evidence="8 15" id="KW-0675">Receptor</keyword>
<evidence type="ECO:0000256" key="4">
    <source>
        <dbReference type="ARBA" id="ARBA00022692"/>
    </source>
</evidence>
<dbReference type="Pfam" id="PF13715">
    <property type="entry name" value="CarbopepD_reg_2"/>
    <property type="match status" value="1"/>
</dbReference>
<proteinExistence type="inferred from homology"/>
<evidence type="ECO:0000256" key="6">
    <source>
        <dbReference type="ARBA" id="ARBA00023077"/>
    </source>
</evidence>
<accession>A0ABT0HMG7</accession>
<evidence type="ECO:0000256" key="7">
    <source>
        <dbReference type="ARBA" id="ARBA00023136"/>
    </source>
</evidence>
<dbReference type="PANTHER" id="PTHR30069:SF29">
    <property type="entry name" value="HEMOGLOBIN AND HEMOGLOBIN-HAPTOGLOBIN-BINDING PROTEIN 1-RELATED"/>
    <property type="match status" value="1"/>
</dbReference>
<dbReference type="Pfam" id="PF00593">
    <property type="entry name" value="TonB_dep_Rec_b-barrel"/>
    <property type="match status" value="1"/>
</dbReference>
<evidence type="ECO:0000256" key="3">
    <source>
        <dbReference type="ARBA" id="ARBA00022452"/>
    </source>
</evidence>
<keyword evidence="3 10" id="KW-1134">Transmembrane beta strand</keyword>
<dbReference type="Pfam" id="PF07715">
    <property type="entry name" value="Plug"/>
    <property type="match status" value="1"/>
</dbReference>
<organism evidence="15 16">
    <name type="scientific">Spirosoma liriopis</name>
    <dbReference type="NCBI Taxonomy" id="2937440"/>
    <lineage>
        <taxon>Bacteria</taxon>
        <taxon>Pseudomonadati</taxon>
        <taxon>Bacteroidota</taxon>
        <taxon>Cytophagia</taxon>
        <taxon>Cytophagales</taxon>
        <taxon>Cytophagaceae</taxon>
        <taxon>Spirosoma</taxon>
    </lineage>
</organism>